<dbReference type="AlphaFoldDB" id="A0A380P889"/>
<protein>
    <submittedName>
        <fullName evidence="1">Uncharacterized protein</fullName>
    </submittedName>
</protein>
<accession>A0A380P889</accession>
<sequence length="84" mass="8916">MSSGLADVVNGITGGINGLLKVIDKDHPLHIPKWTPGNYVSSKIRNKAYGAHALGHQGLPIDEIALVGEEGFELAHHPQKGCLL</sequence>
<gene>
    <name evidence="1" type="ORF">NCTC13645_02589</name>
</gene>
<reference evidence="1 2" key="1">
    <citation type="submission" date="2018-06" db="EMBL/GenBank/DDBJ databases">
        <authorList>
            <consortium name="Pathogen Informatics"/>
            <person name="Doyle S."/>
        </authorList>
    </citation>
    <scope>NUCLEOTIDE SEQUENCE [LARGE SCALE GENOMIC DNA]</scope>
    <source>
        <strain evidence="1 2">NCTC13645</strain>
    </source>
</reference>
<dbReference type="EMBL" id="UHIV01000007">
    <property type="protein sequence ID" value="SUP61433.1"/>
    <property type="molecule type" value="Genomic_DNA"/>
</dbReference>
<organism evidence="1 2">
    <name type="scientific">Weissella viridescens</name>
    <name type="common">Lactobacillus viridescens</name>
    <dbReference type="NCBI Taxonomy" id="1629"/>
    <lineage>
        <taxon>Bacteria</taxon>
        <taxon>Bacillati</taxon>
        <taxon>Bacillota</taxon>
        <taxon>Bacilli</taxon>
        <taxon>Lactobacillales</taxon>
        <taxon>Lactobacillaceae</taxon>
        <taxon>Weissella</taxon>
    </lineage>
</organism>
<evidence type="ECO:0000313" key="2">
    <source>
        <dbReference type="Proteomes" id="UP000254621"/>
    </source>
</evidence>
<evidence type="ECO:0000313" key="1">
    <source>
        <dbReference type="EMBL" id="SUP61433.1"/>
    </source>
</evidence>
<dbReference type="Proteomes" id="UP000254621">
    <property type="component" value="Unassembled WGS sequence"/>
</dbReference>
<name>A0A380P889_WEIVI</name>
<proteinExistence type="predicted"/>